<dbReference type="GO" id="GO:0004527">
    <property type="term" value="F:exonuclease activity"/>
    <property type="evidence" value="ECO:0007669"/>
    <property type="project" value="UniProtKB-KW"/>
</dbReference>
<dbReference type="PANTHER" id="PTHR32114:SF2">
    <property type="entry name" value="ABC TRANSPORTER ABCH.3"/>
    <property type="match status" value="1"/>
</dbReference>
<feature type="coiled-coil region" evidence="1">
    <location>
        <begin position="378"/>
        <end position="408"/>
    </location>
</feature>
<dbReference type="Gene3D" id="3.40.50.300">
    <property type="entry name" value="P-loop containing nucleotide triphosphate hydrolases"/>
    <property type="match status" value="2"/>
</dbReference>
<feature type="coiled-coil region" evidence="1">
    <location>
        <begin position="722"/>
        <end position="758"/>
    </location>
</feature>
<dbReference type="Proteomes" id="UP000217289">
    <property type="component" value="Chromosome"/>
</dbReference>
<evidence type="ECO:0000256" key="2">
    <source>
        <dbReference type="SAM" id="MobiDB-lite"/>
    </source>
</evidence>
<keyword evidence="4" id="KW-0378">Hydrolase</keyword>
<feature type="region of interest" description="Disordered" evidence="2">
    <location>
        <begin position="677"/>
        <end position="714"/>
    </location>
</feature>
<evidence type="ECO:0000313" key="5">
    <source>
        <dbReference type="Proteomes" id="UP000217289"/>
    </source>
</evidence>
<feature type="compositionally biased region" description="Basic and acidic residues" evidence="2">
    <location>
        <begin position="484"/>
        <end position="496"/>
    </location>
</feature>
<organism evidence="4 5">
    <name type="scientific">Melittangium boletus DSM 14713</name>
    <dbReference type="NCBI Taxonomy" id="1294270"/>
    <lineage>
        <taxon>Bacteria</taxon>
        <taxon>Pseudomonadati</taxon>
        <taxon>Myxococcota</taxon>
        <taxon>Myxococcia</taxon>
        <taxon>Myxococcales</taxon>
        <taxon>Cystobacterineae</taxon>
        <taxon>Archangiaceae</taxon>
        <taxon>Melittangium</taxon>
    </lineage>
</organism>
<feature type="compositionally biased region" description="Basic and acidic residues" evidence="2">
    <location>
        <begin position="551"/>
        <end position="564"/>
    </location>
</feature>
<dbReference type="SUPFAM" id="SSF52540">
    <property type="entry name" value="P-loop containing nucleoside triphosphate hydrolases"/>
    <property type="match status" value="1"/>
</dbReference>
<feature type="coiled-coil region" evidence="1">
    <location>
        <begin position="869"/>
        <end position="896"/>
    </location>
</feature>
<feature type="region of interest" description="Disordered" evidence="2">
    <location>
        <begin position="337"/>
        <end position="371"/>
    </location>
</feature>
<protein>
    <submittedName>
        <fullName evidence="4">Exonuclease SbcC</fullName>
    </submittedName>
</protein>
<name>A0A250II84_9BACT</name>
<dbReference type="KEGG" id="mbd:MEBOL_004405"/>
<dbReference type="EMBL" id="CP022163">
    <property type="protein sequence ID" value="ATB30943.1"/>
    <property type="molecule type" value="Genomic_DNA"/>
</dbReference>
<dbReference type="OrthoDB" id="9795626at2"/>
<keyword evidence="4" id="KW-0540">Nuclease</keyword>
<accession>A0A250II84</accession>
<keyword evidence="5" id="KW-1185">Reference proteome</keyword>
<dbReference type="GO" id="GO:0016887">
    <property type="term" value="F:ATP hydrolysis activity"/>
    <property type="evidence" value="ECO:0007669"/>
    <property type="project" value="InterPro"/>
</dbReference>
<dbReference type="PANTHER" id="PTHR32114">
    <property type="entry name" value="ABC TRANSPORTER ABCH.3"/>
    <property type="match status" value="1"/>
</dbReference>
<feature type="region of interest" description="Disordered" evidence="2">
    <location>
        <begin position="1012"/>
        <end position="1036"/>
    </location>
</feature>
<dbReference type="Pfam" id="PF13558">
    <property type="entry name" value="SbcC_Walker_B"/>
    <property type="match status" value="1"/>
</dbReference>
<proteinExistence type="predicted"/>
<keyword evidence="4" id="KW-0269">Exonuclease</keyword>
<feature type="compositionally biased region" description="Basic and acidic residues" evidence="2">
    <location>
        <begin position="351"/>
        <end position="371"/>
    </location>
</feature>
<dbReference type="Pfam" id="PF13476">
    <property type="entry name" value="AAA_23"/>
    <property type="match status" value="1"/>
</dbReference>
<evidence type="ECO:0000256" key="1">
    <source>
        <dbReference type="SAM" id="Coils"/>
    </source>
</evidence>
<dbReference type="InterPro" id="IPR027417">
    <property type="entry name" value="P-loop_NTPase"/>
</dbReference>
<evidence type="ECO:0000259" key="3">
    <source>
        <dbReference type="Pfam" id="PF13476"/>
    </source>
</evidence>
<dbReference type="GO" id="GO:0006302">
    <property type="term" value="P:double-strand break repair"/>
    <property type="evidence" value="ECO:0007669"/>
    <property type="project" value="InterPro"/>
</dbReference>
<dbReference type="RefSeq" id="WP_095979336.1">
    <property type="nucleotide sequence ID" value="NZ_CP022163.1"/>
</dbReference>
<feature type="domain" description="Rad50/SbcC-type AAA" evidence="3">
    <location>
        <begin position="9"/>
        <end position="225"/>
    </location>
</feature>
<feature type="region of interest" description="Disordered" evidence="2">
    <location>
        <begin position="551"/>
        <end position="580"/>
    </location>
</feature>
<gene>
    <name evidence="4" type="ORF">MEBOL_004405</name>
</gene>
<keyword evidence="1" id="KW-0175">Coiled coil</keyword>
<sequence length="1263" mass="139418">MKILAIRGSNLTSLTKFELELDKPPLDKMGLFAITGATGAGKSTVLDAMCLALFDRTPRLGEGRGVPVGRAEEDEDTRLRAHDVRGLLRRGTADGFAEVDFLGKDGRKYRARWSVRRARNRAEGRLQDQEMLLTEFTPTGLGPPIGRKKGEVLKAIEERLGLSFDQFRRSALLAQGEFAAFLRAKDEERAELLERMTGTEVYSRMSIAAHQRHKEAQEALAKLAQGVAAISLMSEEARREEEDTLAREEAALTEARAVLARADQAVRWYEARAKNLADERDAEQSRARAEEAVRAAEPRRKEWERVRAAEELRAPVSALDEAVRELARKDADLTARRAEEDAARTASQAREVARAAAEARRDAAGKAEADARPALEAAEALDGELKRAQELARDAARKLEDARKSEARDRDVLAALDRQHALALERVGKIQEWRDKRKPVEAVAREWSRWEEELKRYQNAAGRDASIRESLEKCRSRAEPLRVDAERRAKAHRESTEALSQAETRAVRAEAELGSDSGAERRQRREALRSRQELLKDLDVEWRGALESIHSEREASREVDEARQEQSTASAEAEAAKARRIEGDAELREARRSFDRARDALVLTAHRANLRQGEPCPLCGATDHPLGHAGLALEGLVEESRGRVESLEARLQEATRTESSALARIQGAAHRAVQAEERREAAAKRGRAQRETWGRLRAKLEGPRPPESTEDPEVERWLADALAEARARAEALKAEEELAEQRAEVAKAARTARDAARADAVLAETAWRQADEALRRNAEDEALGQRDLDQVVLLRQELQAALAVAFKDWPQWEKALSTDAVAFQARCVKAVKEWNEQDALLRQAEATVREETEKRGPALATVELRGAQTEECTREVARLEAELEKTRAARAALLDGRPTAEVRAGLAREVETASRELESQRGGAAKATQELAVASARTEAASSSGVAARQARERAEAALHILLSERSLSLETVRALLSRGAAWCESEERALDALTQALAKSVSVWEERRVRRERHESSDKPALDEQAAPAALERARGETDARLHAVAASRARLERDDADRQRQGEQARLLAEHERASEVWRTLSELIGSHDGKKFKVFAQSLTLDALLHYANAHLEELAPRYRLMRVPGYDLDLQVVDRDMGDEVRAVSSLSGGESFLVSLALALGLASLSSETTQVDTLFIDEGFGTLDPQTLEMALATLDALQATGRQVGIISHVSGLAERIGAQVRVVKQGAGRSQLKVLGDSGVLGALASSSRPSPPVA</sequence>
<dbReference type="InterPro" id="IPR038729">
    <property type="entry name" value="Rad50/SbcC_AAA"/>
</dbReference>
<dbReference type="AlphaFoldDB" id="A0A250II84"/>
<reference evidence="4 5" key="1">
    <citation type="submission" date="2017-06" db="EMBL/GenBank/DDBJ databases">
        <authorList>
            <person name="Kim H.J."/>
            <person name="Triplett B.A."/>
        </authorList>
    </citation>
    <scope>NUCLEOTIDE SEQUENCE [LARGE SCALE GENOMIC DNA]</scope>
    <source>
        <strain evidence="4 5">DSM 14713</strain>
    </source>
</reference>
<evidence type="ECO:0000313" key="4">
    <source>
        <dbReference type="EMBL" id="ATB30943.1"/>
    </source>
</evidence>
<feature type="compositionally biased region" description="Basic and acidic residues" evidence="2">
    <location>
        <begin position="1012"/>
        <end position="1023"/>
    </location>
</feature>
<feature type="region of interest" description="Disordered" evidence="2">
    <location>
        <begin position="277"/>
        <end position="300"/>
    </location>
</feature>
<feature type="compositionally biased region" description="Basic and acidic residues" evidence="2">
    <location>
        <begin position="677"/>
        <end position="704"/>
    </location>
</feature>
<feature type="region of interest" description="Disordered" evidence="2">
    <location>
        <begin position="484"/>
        <end position="525"/>
    </location>
</feature>